<keyword evidence="2" id="KW-1185">Reference proteome</keyword>
<organism evidence="1 2">
    <name type="scientific">Wohlfahrtiimonas larvae</name>
    <dbReference type="NCBI Taxonomy" id="1157986"/>
    <lineage>
        <taxon>Bacteria</taxon>
        <taxon>Pseudomonadati</taxon>
        <taxon>Pseudomonadota</taxon>
        <taxon>Gammaproteobacteria</taxon>
        <taxon>Cardiobacteriales</taxon>
        <taxon>Ignatzschineriaceae</taxon>
        <taxon>Wohlfahrtiimonas</taxon>
    </lineage>
</organism>
<comment type="caution">
    <text evidence="1">The sequence shown here is derived from an EMBL/GenBank/DDBJ whole genome shotgun (WGS) entry which is preliminary data.</text>
</comment>
<name>A0ABP9MTZ8_9GAMM</name>
<evidence type="ECO:0000313" key="2">
    <source>
        <dbReference type="Proteomes" id="UP001500631"/>
    </source>
</evidence>
<accession>A0ABP9MTZ8</accession>
<evidence type="ECO:0000313" key="1">
    <source>
        <dbReference type="EMBL" id="GAA5099413.1"/>
    </source>
</evidence>
<evidence type="ECO:0008006" key="3">
    <source>
        <dbReference type="Google" id="ProtNLM"/>
    </source>
</evidence>
<dbReference type="EMBL" id="BAABKE010000004">
    <property type="protein sequence ID" value="GAA5099413.1"/>
    <property type="molecule type" value="Genomic_DNA"/>
</dbReference>
<reference evidence="2" key="1">
    <citation type="journal article" date="2019" name="Int. J. Syst. Evol. Microbiol.">
        <title>The Global Catalogue of Microorganisms (GCM) 10K type strain sequencing project: providing services to taxonomists for standard genome sequencing and annotation.</title>
        <authorList>
            <consortium name="The Broad Institute Genomics Platform"/>
            <consortium name="The Broad Institute Genome Sequencing Center for Infectious Disease"/>
            <person name="Wu L."/>
            <person name="Ma J."/>
        </authorList>
    </citation>
    <scope>NUCLEOTIDE SEQUENCE [LARGE SCALE GENOMIC DNA]</scope>
    <source>
        <strain evidence="2">JCM 18424</strain>
    </source>
</reference>
<dbReference type="Proteomes" id="UP001500631">
    <property type="component" value="Unassembled WGS sequence"/>
</dbReference>
<protein>
    <recommendedName>
        <fullName evidence="3">HTH luxR-type domain-containing protein</fullName>
    </recommendedName>
</protein>
<gene>
    <name evidence="1" type="ORF">GCM10023338_12860</name>
</gene>
<sequence>MTNMIKQEHFQQLFISLSQQEKDDIVRSAILMSEQFKAISIAELMRKSHYHAKEAMQTFRFKKQRIHHAILFAALQHAMRNRMGPLMAAA</sequence>
<proteinExistence type="predicted"/>